<dbReference type="Proteomes" id="UP000264071">
    <property type="component" value="Unassembled WGS sequence"/>
</dbReference>
<dbReference type="AlphaFoldDB" id="A0A3D4V9J5"/>
<comment type="caution">
    <text evidence="1">The sequence shown here is derived from an EMBL/GenBank/DDBJ whole genome shotgun (WGS) entry which is preliminary data.</text>
</comment>
<evidence type="ECO:0000313" key="2">
    <source>
        <dbReference type="Proteomes" id="UP000264071"/>
    </source>
</evidence>
<name>A0A3D4V9J5_9BACT</name>
<sequence>MCGATAAAALLLSACDQFNPTGVENPNVTNNAFLRTPDASKIWVKGVERTYLSTINSLMANVEIVSDNYFNNYTTQNKVFDQPRIDNQDLDVRSMFIDLARLRESATYGIDVVLPADTLNRVRNEADLLFYRAMASIWAGEYFAGMPAVALGPIVDGPGHLRLAIDDLKRARTLYTDVALRNACTAALARAYYRLGDRANATTEATALLAAAPSFLRNATFDGITGPSNSFQGLITGSTNNYQPLPRLDFLDPKYPNRGAQVQSPLAVLKAEEAHAILAEAALATSDVTTARTRLRALLTLIQSRPTELVDSRTQNRGRSGGTVIYPDSTDYRVAFSPGAPFQSGFVLYRRGATVRVATVSGTSVTAERIDQITSANDGYYVLYLMRQEMFFAEGRRSTDIGLRFPVPFAEAQVNTNISMSAPYMSGVIPSFLPTNLGMDSFVMSTTARTVEIRNDVNAILVANRTSPLIMPFKN</sequence>
<dbReference type="EMBL" id="DPIY01000010">
    <property type="protein sequence ID" value="HCT57775.1"/>
    <property type="molecule type" value="Genomic_DNA"/>
</dbReference>
<protein>
    <submittedName>
        <fullName evidence="1">Uncharacterized protein</fullName>
    </submittedName>
</protein>
<organism evidence="1 2">
    <name type="scientific">Gemmatimonas aurantiaca</name>
    <dbReference type="NCBI Taxonomy" id="173480"/>
    <lineage>
        <taxon>Bacteria</taxon>
        <taxon>Pseudomonadati</taxon>
        <taxon>Gemmatimonadota</taxon>
        <taxon>Gemmatimonadia</taxon>
        <taxon>Gemmatimonadales</taxon>
        <taxon>Gemmatimonadaceae</taxon>
        <taxon>Gemmatimonas</taxon>
    </lineage>
</organism>
<reference evidence="1 2" key="1">
    <citation type="journal article" date="2018" name="Nat. Biotechnol.">
        <title>A standardized bacterial taxonomy based on genome phylogeny substantially revises the tree of life.</title>
        <authorList>
            <person name="Parks D.H."/>
            <person name="Chuvochina M."/>
            <person name="Waite D.W."/>
            <person name="Rinke C."/>
            <person name="Skarshewski A."/>
            <person name="Chaumeil P.A."/>
            <person name="Hugenholtz P."/>
        </authorList>
    </citation>
    <scope>NUCLEOTIDE SEQUENCE [LARGE SCALE GENOMIC DNA]</scope>
    <source>
        <strain evidence="1">UBA8844</strain>
    </source>
</reference>
<accession>A0A3D4V9J5</accession>
<gene>
    <name evidence="1" type="ORF">DGD08_11295</name>
</gene>
<proteinExistence type="predicted"/>
<evidence type="ECO:0000313" key="1">
    <source>
        <dbReference type="EMBL" id="HCT57775.1"/>
    </source>
</evidence>